<organism evidence="1 2">
    <name type="scientific">Ceratopteris richardii</name>
    <name type="common">Triangle waterfern</name>
    <dbReference type="NCBI Taxonomy" id="49495"/>
    <lineage>
        <taxon>Eukaryota</taxon>
        <taxon>Viridiplantae</taxon>
        <taxon>Streptophyta</taxon>
        <taxon>Embryophyta</taxon>
        <taxon>Tracheophyta</taxon>
        <taxon>Polypodiopsida</taxon>
        <taxon>Polypodiidae</taxon>
        <taxon>Polypodiales</taxon>
        <taxon>Pteridineae</taxon>
        <taxon>Pteridaceae</taxon>
        <taxon>Parkerioideae</taxon>
        <taxon>Ceratopteris</taxon>
    </lineage>
</organism>
<protein>
    <submittedName>
        <fullName evidence="1">Uncharacterized protein</fullName>
    </submittedName>
</protein>
<accession>A0A8T2QIM3</accession>
<gene>
    <name evidence="1" type="ORF">KP509_34G022700</name>
</gene>
<dbReference type="AlphaFoldDB" id="A0A8T2QIM3"/>
<dbReference type="EMBL" id="CM035439">
    <property type="protein sequence ID" value="KAH7283759.1"/>
    <property type="molecule type" value="Genomic_DNA"/>
</dbReference>
<name>A0A8T2QIM3_CERRI</name>
<comment type="caution">
    <text evidence="1">The sequence shown here is derived from an EMBL/GenBank/DDBJ whole genome shotgun (WGS) entry which is preliminary data.</text>
</comment>
<dbReference type="Proteomes" id="UP000825935">
    <property type="component" value="Chromosome 34"/>
</dbReference>
<proteinExistence type="predicted"/>
<keyword evidence="2" id="KW-1185">Reference proteome</keyword>
<evidence type="ECO:0000313" key="2">
    <source>
        <dbReference type="Proteomes" id="UP000825935"/>
    </source>
</evidence>
<evidence type="ECO:0000313" key="1">
    <source>
        <dbReference type="EMBL" id="KAH7283759.1"/>
    </source>
</evidence>
<reference evidence="1" key="1">
    <citation type="submission" date="2021-08" db="EMBL/GenBank/DDBJ databases">
        <title>WGS assembly of Ceratopteris richardii.</title>
        <authorList>
            <person name="Marchant D.B."/>
            <person name="Chen G."/>
            <person name="Jenkins J."/>
            <person name="Shu S."/>
            <person name="Leebens-Mack J."/>
            <person name="Grimwood J."/>
            <person name="Schmutz J."/>
            <person name="Soltis P."/>
            <person name="Soltis D."/>
            <person name="Chen Z.-H."/>
        </authorList>
    </citation>
    <scope>NUCLEOTIDE SEQUENCE</scope>
    <source>
        <strain evidence="1">Whitten #5841</strain>
        <tissue evidence="1">Leaf</tissue>
    </source>
</reference>
<sequence length="36" mass="3955">MQIAMGNVAGSVARRFSRYACICRSKSSSSTVLTWE</sequence>